<protein>
    <recommendedName>
        <fullName evidence="4">Type 4 fimbrial biogenesis protein PilX N-terminal domain-containing protein</fullName>
    </recommendedName>
</protein>
<comment type="caution">
    <text evidence="2">The sequence shown here is derived from an EMBL/GenBank/DDBJ whole genome shotgun (WGS) entry which is preliminary data.</text>
</comment>
<dbReference type="EMBL" id="JADIKI010000021">
    <property type="protein sequence ID" value="MFK2853267.1"/>
    <property type="molecule type" value="Genomic_DNA"/>
</dbReference>
<organism evidence="2 3">
    <name type="scientific">Dyella humi</name>
    <dbReference type="NCBI Taxonomy" id="1770547"/>
    <lineage>
        <taxon>Bacteria</taxon>
        <taxon>Pseudomonadati</taxon>
        <taxon>Pseudomonadota</taxon>
        <taxon>Gammaproteobacteria</taxon>
        <taxon>Lysobacterales</taxon>
        <taxon>Rhodanobacteraceae</taxon>
        <taxon>Dyella</taxon>
    </lineage>
</organism>
<accession>A0ABW8IDM8</accession>
<evidence type="ECO:0000313" key="3">
    <source>
        <dbReference type="Proteomes" id="UP001620409"/>
    </source>
</evidence>
<feature type="transmembrane region" description="Helical" evidence="1">
    <location>
        <begin position="20"/>
        <end position="40"/>
    </location>
</feature>
<keyword evidence="3" id="KW-1185">Reference proteome</keyword>
<sequence length="199" mass="20993">MHASVTPLVFHSNRFRQGGMISTLMAIIVLVVSLLAALALMRSVDTSNTIAGSLTFRQSALQEAEQAYVDAQQKITFTQPNSDNDQATLGYYAEPQPATSRSTGDIPNVLVNKTSGSIGTATSSNGNTITYVVERLCPSSGTATPLTCIAPGASLLGGSLSNQNSDNLTFSNGAYAAFRLTVRVDGQKGTTAYVQTFMR</sequence>
<keyword evidence="1" id="KW-0812">Transmembrane</keyword>
<dbReference type="RefSeq" id="WP_380016337.1">
    <property type="nucleotide sequence ID" value="NZ_JADIKI010000021.1"/>
</dbReference>
<gene>
    <name evidence="2" type="ORF">ISP18_01485</name>
</gene>
<reference evidence="2 3" key="1">
    <citation type="submission" date="2020-10" db="EMBL/GenBank/DDBJ databases">
        <title>Phylogeny of dyella-like bacteria.</title>
        <authorList>
            <person name="Fu J."/>
        </authorList>
    </citation>
    <scope>NUCLEOTIDE SEQUENCE [LARGE SCALE GENOMIC DNA]</scope>
    <source>
        <strain evidence="2 3">DHG40</strain>
    </source>
</reference>
<keyword evidence="1" id="KW-0472">Membrane</keyword>
<evidence type="ECO:0008006" key="4">
    <source>
        <dbReference type="Google" id="ProtNLM"/>
    </source>
</evidence>
<keyword evidence="1" id="KW-1133">Transmembrane helix</keyword>
<dbReference type="Proteomes" id="UP001620409">
    <property type="component" value="Unassembled WGS sequence"/>
</dbReference>
<name>A0ABW8IDM8_9GAMM</name>
<evidence type="ECO:0000313" key="2">
    <source>
        <dbReference type="EMBL" id="MFK2853267.1"/>
    </source>
</evidence>
<evidence type="ECO:0000256" key="1">
    <source>
        <dbReference type="SAM" id="Phobius"/>
    </source>
</evidence>
<proteinExistence type="predicted"/>